<feature type="domain" description="PSP1 C-terminal" evidence="1">
    <location>
        <begin position="59"/>
        <end position="149"/>
    </location>
</feature>
<dbReference type="InterPro" id="IPR007557">
    <property type="entry name" value="PSP1_C"/>
</dbReference>
<dbReference type="PANTHER" id="PTHR43830">
    <property type="entry name" value="PROTEIN PSP1"/>
    <property type="match status" value="1"/>
</dbReference>
<reference evidence="3" key="1">
    <citation type="journal article" date="2019" name="Int. J. Syst. Evol. Microbiol.">
        <title>The Global Catalogue of Microorganisms (GCM) 10K type strain sequencing project: providing services to taxonomists for standard genome sequencing and annotation.</title>
        <authorList>
            <consortium name="The Broad Institute Genomics Platform"/>
            <consortium name="The Broad Institute Genome Sequencing Center for Infectious Disease"/>
            <person name="Wu L."/>
            <person name="Ma J."/>
        </authorList>
    </citation>
    <scope>NUCLEOTIDE SEQUENCE [LARGE SCALE GENOMIC DNA]</scope>
    <source>
        <strain evidence="3">CGMCC 1.15277</strain>
    </source>
</reference>
<dbReference type="Proteomes" id="UP001596266">
    <property type="component" value="Unassembled WGS sequence"/>
</dbReference>
<dbReference type="NCBIfam" id="NF041131">
    <property type="entry name" value="RicT_YaaT_fam"/>
    <property type="match status" value="1"/>
</dbReference>
<dbReference type="EMBL" id="JBHSUA010000009">
    <property type="protein sequence ID" value="MFC6396468.1"/>
    <property type="molecule type" value="Genomic_DNA"/>
</dbReference>
<evidence type="ECO:0000313" key="2">
    <source>
        <dbReference type="EMBL" id="MFC6396468.1"/>
    </source>
</evidence>
<proteinExistence type="predicted"/>
<name>A0ABW1X1H7_9ACTN</name>
<accession>A0ABW1X1H7</accession>
<comment type="caution">
    <text evidence="2">The sequence shown here is derived from an EMBL/GenBank/DDBJ whole genome shotgun (WGS) entry which is preliminary data.</text>
</comment>
<evidence type="ECO:0000313" key="3">
    <source>
        <dbReference type="Proteomes" id="UP001596266"/>
    </source>
</evidence>
<dbReference type="PANTHER" id="PTHR43830:SF3">
    <property type="entry name" value="PROTEIN PSP1"/>
    <property type="match status" value="1"/>
</dbReference>
<dbReference type="RefSeq" id="WP_343884892.1">
    <property type="nucleotide sequence ID" value="NZ_BAAAKI010000004.1"/>
</dbReference>
<gene>
    <name evidence="2" type="ORF">ACFP57_05625</name>
</gene>
<dbReference type="InterPro" id="IPR047767">
    <property type="entry name" value="PSP1-like"/>
</dbReference>
<protein>
    <submittedName>
        <fullName evidence="2">Stage 0 sporulation family protein</fullName>
    </submittedName>
</protein>
<organism evidence="2 3">
    <name type="scientific">Luteococcus sanguinis</name>
    <dbReference type="NCBI Taxonomy" id="174038"/>
    <lineage>
        <taxon>Bacteria</taxon>
        <taxon>Bacillati</taxon>
        <taxon>Actinomycetota</taxon>
        <taxon>Actinomycetes</taxon>
        <taxon>Propionibacteriales</taxon>
        <taxon>Propionibacteriaceae</taxon>
        <taxon>Luteococcus</taxon>
    </lineage>
</organism>
<evidence type="ECO:0000259" key="1">
    <source>
        <dbReference type="PROSITE" id="PS51411"/>
    </source>
</evidence>
<dbReference type="Pfam" id="PF04468">
    <property type="entry name" value="PSP1"/>
    <property type="match status" value="1"/>
</dbReference>
<sequence length="286" mass="31418">MSRVMAVTFEQYGQLHYLDPGENSYAVGDWVLYPTENGPEVCRVVWAPEPSSEEPAAALPLCAGRADADALARDERNRAARAEAMAVSRELVARHGLAMKVVAVDLVDRAIDVDRMVAIYFSAPERVDFRALIPDLAKTLRARIDLRQVAARDATRLTSGIGQCGRELCCSTWLQTFEPISMRLARSQSMAGNPLQIQGQCGKLMCCLAYEHPLYAEFERNAPPIGDVVTTASGDGKVIGHSAPGQSVTVRLENGEVQRCPLTEVCPKSKARKERHSKIRRQADQP</sequence>
<keyword evidence="3" id="KW-1185">Reference proteome</keyword>
<dbReference type="PROSITE" id="PS51411">
    <property type="entry name" value="PSP1_C"/>
    <property type="match status" value="1"/>
</dbReference>